<dbReference type="SUPFAM" id="SSF52540">
    <property type="entry name" value="P-loop containing nucleoside triphosphate hydrolases"/>
    <property type="match status" value="1"/>
</dbReference>
<name>A0A1C3WE60_9HYPH</name>
<protein>
    <submittedName>
        <fullName evidence="4">Iron complex transport system ATP-binding protein</fullName>
    </submittedName>
</protein>
<proteinExistence type="predicted"/>
<dbReference type="InterPro" id="IPR003593">
    <property type="entry name" value="AAA+_ATPase"/>
</dbReference>
<evidence type="ECO:0000313" key="5">
    <source>
        <dbReference type="Proteomes" id="UP000199205"/>
    </source>
</evidence>
<dbReference type="PANTHER" id="PTHR42794:SF2">
    <property type="entry name" value="ABC TRANSPORTER ATP-BINDING PROTEIN"/>
    <property type="match status" value="1"/>
</dbReference>
<evidence type="ECO:0000256" key="2">
    <source>
        <dbReference type="ARBA" id="ARBA00022840"/>
    </source>
</evidence>
<sequence length="257" mass="27471">MTVNILSLDQLCVARAGTRIITDVSADMPCGAIVGICGPNGAGKSTLLAAIANVIPCCDGTIQWQDRRLTPSDFSFMPQTLGIRAKLSVLEIVLLGRLDRLRWTLTTDDIDAAGEALELVGMKDLGARPIGTLSGGQQQLVLLAQRLIRRPPILLLDEPTSALDLRRQLVVLDILKAYAKTKNALIVIALHDLTLAARYCDQLLLLQEGKLACSGKPASVLTRETIGTVYGVDAEILATSNGTPVIAPLAPAYRTPR</sequence>
<keyword evidence="1" id="KW-0547">Nucleotide-binding</keyword>
<dbReference type="InterPro" id="IPR027417">
    <property type="entry name" value="P-loop_NTPase"/>
</dbReference>
<gene>
    <name evidence="4" type="ORF">GA0061101_110114</name>
</gene>
<dbReference type="Pfam" id="PF00005">
    <property type="entry name" value="ABC_tran"/>
    <property type="match status" value="1"/>
</dbReference>
<dbReference type="OrthoDB" id="9810077at2"/>
<dbReference type="CDD" id="cd03214">
    <property type="entry name" value="ABC_Iron-Siderophores_B12_Hemin"/>
    <property type="match status" value="1"/>
</dbReference>
<dbReference type="InterPro" id="IPR003439">
    <property type="entry name" value="ABC_transporter-like_ATP-bd"/>
</dbReference>
<dbReference type="PROSITE" id="PS50893">
    <property type="entry name" value="ABC_TRANSPORTER_2"/>
    <property type="match status" value="1"/>
</dbReference>
<evidence type="ECO:0000313" key="4">
    <source>
        <dbReference type="EMBL" id="SCB38004.1"/>
    </source>
</evidence>
<dbReference type="PANTHER" id="PTHR42794">
    <property type="entry name" value="HEMIN IMPORT ATP-BINDING PROTEIN HMUV"/>
    <property type="match status" value="1"/>
</dbReference>
<keyword evidence="2 4" id="KW-0067">ATP-binding</keyword>
<evidence type="ECO:0000259" key="3">
    <source>
        <dbReference type="PROSITE" id="PS50893"/>
    </source>
</evidence>
<evidence type="ECO:0000256" key="1">
    <source>
        <dbReference type="ARBA" id="ARBA00022741"/>
    </source>
</evidence>
<feature type="domain" description="ABC transporter" evidence="3">
    <location>
        <begin position="6"/>
        <end position="233"/>
    </location>
</feature>
<dbReference type="RefSeq" id="WP_092574737.1">
    <property type="nucleotide sequence ID" value="NZ_FMAF01000010.1"/>
</dbReference>
<accession>A0A1C3WE60</accession>
<dbReference type="GO" id="GO:0005524">
    <property type="term" value="F:ATP binding"/>
    <property type="evidence" value="ECO:0007669"/>
    <property type="project" value="UniProtKB-KW"/>
</dbReference>
<dbReference type="EMBL" id="FMAF01000010">
    <property type="protein sequence ID" value="SCB38004.1"/>
    <property type="molecule type" value="Genomic_DNA"/>
</dbReference>
<dbReference type="AlphaFoldDB" id="A0A1C3WE60"/>
<dbReference type="GO" id="GO:0016887">
    <property type="term" value="F:ATP hydrolysis activity"/>
    <property type="evidence" value="ECO:0007669"/>
    <property type="project" value="InterPro"/>
</dbReference>
<dbReference type="Gene3D" id="3.40.50.300">
    <property type="entry name" value="P-loop containing nucleotide triphosphate hydrolases"/>
    <property type="match status" value="1"/>
</dbReference>
<dbReference type="SMART" id="SM00382">
    <property type="entry name" value="AAA"/>
    <property type="match status" value="1"/>
</dbReference>
<dbReference type="Proteomes" id="UP000199205">
    <property type="component" value="Unassembled WGS sequence"/>
</dbReference>
<reference evidence="4 5" key="1">
    <citation type="submission" date="2016-08" db="EMBL/GenBank/DDBJ databases">
        <authorList>
            <person name="Seilhamer J.J."/>
        </authorList>
    </citation>
    <scope>NUCLEOTIDE SEQUENCE [LARGE SCALE GENOMIC DNA]</scope>
    <source>
        <strain evidence="4 5">P1-7</strain>
    </source>
</reference>
<organism evidence="4 5">
    <name type="scientific">Rhizobium lusitanum</name>
    <dbReference type="NCBI Taxonomy" id="293958"/>
    <lineage>
        <taxon>Bacteria</taxon>
        <taxon>Pseudomonadati</taxon>
        <taxon>Pseudomonadota</taxon>
        <taxon>Alphaproteobacteria</taxon>
        <taxon>Hyphomicrobiales</taxon>
        <taxon>Rhizobiaceae</taxon>
        <taxon>Rhizobium/Agrobacterium group</taxon>
        <taxon>Rhizobium</taxon>
    </lineage>
</organism>